<keyword evidence="2 4" id="KW-0862">Zinc</keyword>
<evidence type="ECO:0000313" key="6">
    <source>
        <dbReference type="EMBL" id="MYD91833.1"/>
    </source>
</evidence>
<evidence type="ECO:0000256" key="4">
    <source>
        <dbReference type="RuleBase" id="RU361277"/>
    </source>
</evidence>
<evidence type="ECO:0000256" key="2">
    <source>
        <dbReference type="ARBA" id="ARBA00022833"/>
    </source>
</evidence>
<dbReference type="InterPro" id="IPR020843">
    <property type="entry name" value="ER"/>
</dbReference>
<dbReference type="SMART" id="SM00829">
    <property type="entry name" value="PKS_ER"/>
    <property type="match status" value="1"/>
</dbReference>
<dbReference type="InterPro" id="IPR013154">
    <property type="entry name" value="ADH-like_N"/>
</dbReference>
<dbReference type="PANTHER" id="PTHR43401:SF2">
    <property type="entry name" value="L-THREONINE 3-DEHYDROGENASE"/>
    <property type="match status" value="1"/>
</dbReference>
<organism evidence="6">
    <name type="scientific">Caldilineaceae bacterium SB0662_bin_9</name>
    <dbReference type="NCBI Taxonomy" id="2605258"/>
    <lineage>
        <taxon>Bacteria</taxon>
        <taxon>Bacillati</taxon>
        <taxon>Chloroflexota</taxon>
        <taxon>Caldilineae</taxon>
        <taxon>Caldilineales</taxon>
        <taxon>Caldilineaceae</taxon>
    </lineage>
</organism>
<keyword evidence="3" id="KW-0560">Oxidoreductase</keyword>
<evidence type="ECO:0000256" key="1">
    <source>
        <dbReference type="ARBA" id="ARBA00022723"/>
    </source>
</evidence>
<dbReference type="SUPFAM" id="SSF50129">
    <property type="entry name" value="GroES-like"/>
    <property type="match status" value="1"/>
</dbReference>
<dbReference type="PANTHER" id="PTHR43401">
    <property type="entry name" value="L-THREONINE 3-DEHYDROGENASE"/>
    <property type="match status" value="1"/>
</dbReference>
<dbReference type="InterPro" id="IPR011032">
    <property type="entry name" value="GroES-like_sf"/>
</dbReference>
<dbReference type="InterPro" id="IPR013149">
    <property type="entry name" value="ADH-like_C"/>
</dbReference>
<keyword evidence="1 4" id="KW-0479">Metal-binding</keyword>
<dbReference type="EMBL" id="VXPY01000118">
    <property type="protein sequence ID" value="MYD91833.1"/>
    <property type="molecule type" value="Genomic_DNA"/>
</dbReference>
<dbReference type="Pfam" id="PF08240">
    <property type="entry name" value="ADH_N"/>
    <property type="match status" value="1"/>
</dbReference>
<dbReference type="InterPro" id="IPR036291">
    <property type="entry name" value="NAD(P)-bd_dom_sf"/>
</dbReference>
<dbReference type="InterPro" id="IPR002328">
    <property type="entry name" value="ADH_Zn_CS"/>
</dbReference>
<evidence type="ECO:0000259" key="5">
    <source>
        <dbReference type="SMART" id="SM00829"/>
    </source>
</evidence>
<dbReference type="SUPFAM" id="SSF51735">
    <property type="entry name" value="NAD(P)-binding Rossmann-fold domains"/>
    <property type="match status" value="1"/>
</dbReference>
<name>A0A6B1DYQ1_9CHLR</name>
<dbReference type="GO" id="GO:0016491">
    <property type="term" value="F:oxidoreductase activity"/>
    <property type="evidence" value="ECO:0007669"/>
    <property type="project" value="UniProtKB-KW"/>
</dbReference>
<dbReference type="Gene3D" id="3.40.50.720">
    <property type="entry name" value="NAD(P)-binding Rossmann-like Domain"/>
    <property type="match status" value="1"/>
</dbReference>
<dbReference type="Gene3D" id="3.90.180.10">
    <property type="entry name" value="Medium-chain alcohol dehydrogenases, catalytic domain"/>
    <property type="match status" value="1"/>
</dbReference>
<sequence>MQAVVCHAPEDYRLETAPVPVPGPGEMVLEVASVGICASDLKCFMGAPMFWDQPGKPGYCQAPIIPGHEFAGRVVALGTGADRNREFRLGDLVVSEQIVPCNTCRYCLRGQYWMCMKHDIYGFRKPTPGAMAEYVKLPARALNYKVPESIPPAWAAYVEPLACGIHAVQRADIELQHTVVIAGAGPLGLGMVAAARMKSPAQLIAIDLNDGRLEVARACGADLTFNAAKTDVVDEVLALTDGYGCDVYIEATGHPTAVQQGLDMICKLGTFVEFSVMREPVTVDWTVIGDTKELNIHGAHLSPHSYPVAIRMLEQGLLPMDRIVTHNLPLHGFEDGFGLVAEGTESIKVTLQP</sequence>
<comment type="similarity">
    <text evidence="4">Belongs to the zinc-containing alcohol dehydrogenase family.</text>
</comment>
<dbReference type="GO" id="GO:0008270">
    <property type="term" value="F:zinc ion binding"/>
    <property type="evidence" value="ECO:0007669"/>
    <property type="project" value="InterPro"/>
</dbReference>
<dbReference type="AlphaFoldDB" id="A0A6B1DYQ1"/>
<comment type="caution">
    <text evidence="6">The sequence shown here is derived from an EMBL/GenBank/DDBJ whole genome shotgun (WGS) entry which is preliminary data.</text>
</comment>
<dbReference type="InterPro" id="IPR050129">
    <property type="entry name" value="Zn_alcohol_dh"/>
</dbReference>
<gene>
    <name evidence="6" type="ORF">F4Y08_16135</name>
</gene>
<protein>
    <submittedName>
        <fullName evidence="6">Alcohol dehydrogenase catalytic domain-containing protein</fullName>
    </submittedName>
</protein>
<dbReference type="Pfam" id="PF00107">
    <property type="entry name" value="ADH_zinc_N"/>
    <property type="match status" value="1"/>
</dbReference>
<proteinExistence type="inferred from homology"/>
<evidence type="ECO:0000256" key="3">
    <source>
        <dbReference type="ARBA" id="ARBA00023002"/>
    </source>
</evidence>
<feature type="domain" description="Enoyl reductase (ER)" evidence="5">
    <location>
        <begin position="7"/>
        <end position="351"/>
    </location>
</feature>
<dbReference type="PROSITE" id="PS00059">
    <property type="entry name" value="ADH_ZINC"/>
    <property type="match status" value="1"/>
</dbReference>
<accession>A0A6B1DYQ1</accession>
<reference evidence="6" key="1">
    <citation type="submission" date="2019-09" db="EMBL/GenBank/DDBJ databases">
        <title>Characterisation of the sponge microbiome using genome-centric metagenomics.</title>
        <authorList>
            <person name="Engelberts J.P."/>
            <person name="Robbins S.J."/>
            <person name="De Goeij J.M."/>
            <person name="Aranda M."/>
            <person name="Bell S.C."/>
            <person name="Webster N.S."/>
        </authorList>
    </citation>
    <scope>NUCLEOTIDE SEQUENCE</scope>
    <source>
        <strain evidence="6">SB0662_bin_9</strain>
    </source>
</reference>
<comment type="cofactor">
    <cofactor evidence="4">
        <name>Zn(2+)</name>
        <dbReference type="ChEBI" id="CHEBI:29105"/>
    </cofactor>
</comment>